<protein>
    <submittedName>
        <fullName evidence="2">Sugar phosphate isomerase/epimerase</fullName>
    </submittedName>
</protein>
<dbReference type="InterPro" id="IPR013022">
    <property type="entry name" value="Xyl_isomerase-like_TIM-brl"/>
</dbReference>
<dbReference type="AlphaFoldDB" id="A0A5B0WER3"/>
<name>A0A5B0WER3_RHITR</name>
<dbReference type="Proteomes" id="UP000323608">
    <property type="component" value="Unassembled WGS sequence"/>
</dbReference>
<evidence type="ECO:0000259" key="1">
    <source>
        <dbReference type="Pfam" id="PF01261"/>
    </source>
</evidence>
<dbReference type="PANTHER" id="PTHR12110:SF41">
    <property type="entry name" value="INOSOSE DEHYDRATASE"/>
    <property type="match status" value="1"/>
</dbReference>
<reference evidence="2 3" key="1">
    <citation type="submission" date="2019-07" db="EMBL/GenBank/DDBJ databases">
        <title>The Draft Genome Sequence of Rhizobium tropici SARCC-755 Associated with Superior Nodulation on Pigeonpea (Cajanus cajan (L.) Millsp.).</title>
        <authorList>
            <person name="Bopape F.L."/>
            <person name="Hassen A.I."/>
            <person name="Swanevelder Z.H."/>
            <person name="Gwata E.T."/>
        </authorList>
    </citation>
    <scope>NUCLEOTIDE SEQUENCE [LARGE SCALE GENOMIC DNA]</scope>
    <source>
        <strain evidence="2 3">SARCC-755</strain>
    </source>
</reference>
<comment type="caution">
    <text evidence="2">The sequence shown here is derived from an EMBL/GenBank/DDBJ whole genome shotgun (WGS) entry which is preliminary data.</text>
</comment>
<dbReference type="GO" id="GO:0016853">
    <property type="term" value="F:isomerase activity"/>
    <property type="evidence" value="ECO:0007669"/>
    <property type="project" value="UniProtKB-KW"/>
</dbReference>
<gene>
    <name evidence="2" type="ORF">FP026_00030</name>
</gene>
<dbReference type="InterPro" id="IPR050312">
    <property type="entry name" value="IolE/XylAMocC-like"/>
</dbReference>
<organism evidence="2 3">
    <name type="scientific">Rhizobium tropici</name>
    <dbReference type="NCBI Taxonomy" id="398"/>
    <lineage>
        <taxon>Bacteria</taxon>
        <taxon>Pseudomonadati</taxon>
        <taxon>Pseudomonadota</taxon>
        <taxon>Alphaproteobacteria</taxon>
        <taxon>Hyphomicrobiales</taxon>
        <taxon>Rhizobiaceae</taxon>
        <taxon>Rhizobium/Agrobacterium group</taxon>
        <taxon>Rhizobium</taxon>
    </lineage>
</organism>
<dbReference type="PANTHER" id="PTHR12110">
    <property type="entry name" value="HYDROXYPYRUVATE ISOMERASE"/>
    <property type="match status" value="1"/>
</dbReference>
<feature type="domain" description="Xylose isomerase-like TIM barrel" evidence="1">
    <location>
        <begin position="36"/>
        <end position="273"/>
    </location>
</feature>
<accession>A0A5B0WER3</accession>
<proteinExistence type="predicted"/>
<keyword evidence="2" id="KW-0413">Isomerase</keyword>
<dbReference type="Gene3D" id="3.20.20.150">
    <property type="entry name" value="Divalent-metal-dependent TIM barrel enzymes"/>
    <property type="match status" value="1"/>
</dbReference>
<dbReference type="InterPro" id="IPR036237">
    <property type="entry name" value="Xyl_isomerase-like_sf"/>
</dbReference>
<evidence type="ECO:0000313" key="2">
    <source>
        <dbReference type="EMBL" id="KAA1185443.1"/>
    </source>
</evidence>
<dbReference type="Pfam" id="PF01261">
    <property type="entry name" value="AP_endonuc_2"/>
    <property type="match status" value="1"/>
</dbReference>
<dbReference type="EMBL" id="VNIP01000001">
    <property type="protein sequence ID" value="KAA1185443.1"/>
    <property type="molecule type" value="Genomic_DNA"/>
</dbReference>
<dbReference type="OrthoDB" id="9815124at2"/>
<evidence type="ECO:0000313" key="3">
    <source>
        <dbReference type="Proteomes" id="UP000323608"/>
    </source>
</evidence>
<dbReference type="SUPFAM" id="SSF51658">
    <property type="entry name" value="Xylose isomerase-like"/>
    <property type="match status" value="1"/>
</dbReference>
<sequence length="286" mass="31834">MEEGIVVAVNNDPLRIMSAFSTLGCAELELDEALGLAARHGLDAIEIRALGGMIDLSVYFTDRFGSPAGLAKALKASPVSVCAFNTSLRLVGATPQAKEEFLRYLPWAEAAGVRSLRVFDGGETGDRGEMAEALSTLQWWRESAKREGFRADMIIETHDFLALPDAIPRFLEMAPDCVLLWDTHHTWRKGGQDPVETWRQVRNNTQHLHVKDSISKPGPRLPYSYVLPGEGEFPMAALRAVLAADNYTGVMSLEWERLWHPDLPPLDLAVQSAQHNGWWFRAPRSE</sequence>